<evidence type="ECO:0008006" key="3">
    <source>
        <dbReference type="Google" id="ProtNLM"/>
    </source>
</evidence>
<reference evidence="1 2" key="1">
    <citation type="submission" date="2023-11" db="EMBL/GenBank/DDBJ databases">
        <authorList>
            <person name="Hedman E."/>
            <person name="Englund M."/>
            <person name="Stromberg M."/>
            <person name="Nyberg Akerstrom W."/>
            <person name="Nylinder S."/>
            <person name="Jareborg N."/>
            <person name="Kallberg Y."/>
            <person name="Kronander E."/>
        </authorList>
    </citation>
    <scope>NUCLEOTIDE SEQUENCE [LARGE SCALE GENOMIC DNA]</scope>
</reference>
<sequence length="94" mass="10506">MGSSLHARIKNSIKTVDAIGMPGSKKKAMAVKSAGKVMASVFWDADGILMIDYLPKDQTINGEYYANLLDKLHQCIQRKRTGLAKKKYLPPRQR</sequence>
<dbReference type="PANTHER" id="PTHR46060:SF1">
    <property type="entry name" value="MARINER MOS1 TRANSPOSASE-LIKE PROTEIN"/>
    <property type="match status" value="1"/>
</dbReference>
<dbReference type="InterPro" id="IPR052709">
    <property type="entry name" value="Transposase-MT_Hybrid"/>
</dbReference>
<gene>
    <name evidence="1" type="ORF">PARMNEM_LOCUS9174</name>
</gene>
<comment type="caution">
    <text evidence="1">The sequence shown here is derived from an EMBL/GenBank/DDBJ whole genome shotgun (WGS) entry which is preliminary data.</text>
</comment>
<organism evidence="1 2">
    <name type="scientific">Parnassius mnemosyne</name>
    <name type="common">clouded apollo</name>
    <dbReference type="NCBI Taxonomy" id="213953"/>
    <lineage>
        <taxon>Eukaryota</taxon>
        <taxon>Metazoa</taxon>
        <taxon>Ecdysozoa</taxon>
        <taxon>Arthropoda</taxon>
        <taxon>Hexapoda</taxon>
        <taxon>Insecta</taxon>
        <taxon>Pterygota</taxon>
        <taxon>Neoptera</taxon>
        <taxon>Endopterygota</taxon>
        <taxon>Lepidoptera</taxon>
        <taxon>Glossata</taxon>
        <taxon>Ditrysia</taxon>
        <taxon>Papilionoidea</taxon>
        <taxon>Papilionidae</taxon>
        <taxon>Parnassiinae</taxon>
        <taxon>Parnassini</taxon>
        <taxon>Parnassius</taxon>
        <taxon>Driopa</taxon>
    </lineage>
</organism>
<dbReference type="PANTHER" id="PTHR46060">
    <property type="entry name" value="MARINER MOS1 TRANSPOSASE-LIKE PROTEIN"/>
    <property type="match status" value="1"/>
</dbReference>
<proteinExistence type="predicted"/>
<dbReference type="Proteomes" id="UP001314205">
    <property type="component" value="Unassembled WGS sequence"/>
</dbReference>
<dbReference type="EMBL" id="CAVLGL010000082">
    <property type="protein sequence ID" value="CAK1588548.1"/>
    <property type="molecule type" value="Genomic_DNA"/>
</dbReference>
<dbReference type="InterPro" id="IPR036397">
    <property type="entry name" value="RNaseH_sf"/>
</dbReference>
<dbReference type="Gene3D" id="3.30.420.10">
    <property type="entry name" value="Ribonuclease H-like superfamily/Ribonuclease H"/>
    <property type="match status" value="1"/>
</dbReference>
<dbReference type="Pfam" id="PF01359">
    <property type="entry name" value="Transposase_1"/>
    <property type="match status" value="1"/>
</dbReference>
<name>A0AAV1KZV3_9NEOP</name>
<evidence type="ECO:0000313" key="2">
    <source>
        <dbReference type="Proteomes" id="UP001314205"/>
    </source>
</evidence>
<dbReference type="AlphaFoldDB" id="A0AAV1KZV3"/>
<dbReference type="GO" id="GO:0003676">
    <property type="term" value="F:nucleic acid binding"/>
    <property type="evidence" value="ECO:0007669"/>
    <property type="project" value="InterPro"/>
</dbReference>
<evidence type="ECO:0000313" key="1">
    <source>
        <dbReference type="EMBL" id="CAK1588548.1"/>
    </source>
</evidence>
<accession>A0AAV1KZV3</accession>
<protein>
    <recommendedName>
        <fullName evidence="3">Transposase</fullName>
    </recommendedName>
</protein>
<keyword evidence="2" id="KW-1185">Reference proteome</keyword>
<dbReference type="InterPro" id="IPR001888">
    <property type="entry name" value="Transposase_1"/>
</dbReference>